<feature type="domain" description="CASTOR ACT" evidence="2">
    <location>
        <begin position="68"/>
        <end position="123"/>
    </location>
</feature>
<keyword evidence="4" id="KW-1185">Reference proteome</keyword>
<dbReference type="AlphaFoldDB" id="A0A1H7MCK6"/>
<feature type="domain" description="DUF2241" evidence="1">
    <location>
        <begin position="7"/>
        <end position="66"/>
    </location>
</feature>
<dbReference type="InterPro" id="IPR045865">
    <property type="entry name" value="ACT-like_dom_sf"/>
</dbReference>
<evidence type="ECO:0000259" key="1">
    <source>
        <dbReference type="Pfam" id="PF10000"/>
    </source>
</evidence>
<evidence type="ECO:0000313" key="3">
    <source>
        <dbReference type="EMBL" id="SEL08465.1"/>
    </source>
</evidence>
<dbReference type="PANTHER" id="PTHR39199:SF1">
    <property type="entry name" value="BLR5128 PROTEIN"/>
    <property type="match status" value="1"/>
</dbReference>
<dbReference type="STRING" id="188906.SAMN04488526_1863"/>
<organism evidence="3 4">
    <name type="scientific">Jannaschia helgolandensis</name>
    <dbReference type="NCBI Taxonomy" id="188906"/>
    <lineage>
        <taxon>Bacteria</taxon>
        <taxon>Pseudomonadati</taxon>
        <taxon>Pseudomonadota</taxon>
        <taxon>Alphaproteobacteria</taxon>
        <taxon>Rhodobacterales</taxon>
        <taxon>Roseobacteraceae</taxon>
        <taxon>Jannaschia</taxon>
    </lineage>
</organism>
<dbReference type="InterPro" id="IPR018717">
    <property type="entry name" value="DUF2241"/>
</dbReference>
<evidence type="ECO:0000313" key="4">
    <source>
        <dbReference type="Proteomes" id="UP000199283"/>
    </source>
</evidence>
<dbReference type="RefSeq" id="WP_092762109.1">
    <property type="nucleotide sequence ID" value="NZ_FNZQ01000003.1"/>
</dbReference>
<proteinExistence type="predicted"/>
<dbReference type="Pfam" id="PF10000">
    <property type="entry name" value="ACT_3"/>
    <property type="match status" value="1"/>
</dbReference>
<sequence>MVIRRTEDMIAKMAPERLEGLFAFATSDDDALVRQAVATIREPEGLSLILPLDVAQRAGLDVSQPMACLTLNVASALYGVGLTAAVATALACENIACNMVAGHHHDHAFVPANDADRALSVLHMRSAAEVPDV</sequence>
<dbReference type="Proteomes" id="UP000199283">
    <property type="component" value="Unassembled WGS sequence"/>
</dbReference>
<dbReference type="SUPFAM" id="SSF55021">
    <property type="entry name" value="ACT-like"/>
    <property type="match status" value="2"/>
</dbReference>
<reference evidence="3 4" key="1">
    <citation type="submission" date="2016-10" db="EMBL/GenBank/DDBJ databases">
        <authorList>
            <person name="de Groot N.N."/>
        </authorList>
    </citation>
    <scope>NUCLEOTIDE SEQUENCE [LARGE SCALE GENOMIC DNA]</scope>
    <source>
        <strain evidence="3 4">DSM 14858</strain>
    </source>
</reference>
<gene>
    <name evidence="3" type="ORF">SAMN04488526_1863</name>
</gene>
<dbReference type="Gene3D" id="3.30.2130.10">
    <property type="entry name" value="VC0802-like"/>
    <property type="match status" value="1"/>
</dbReference>
<evidence type="ECO:0000259" key="2">
    <source>
        <dbReference type="Pfam" id="PF13840"/>
    </source>
</evidence>
<dbReference type="OrthoDB" id="517867at2"/>
<name>A0A1H7MCK6_9RHOB</name>
<dbReference type="Pfam" id="PF13840">
    <property type="entry name" value="ACT_7"/>
    <property type="match status" value="1"/>
</dbReference>
<accession>A0A1H7MCK6</accession>
<dbReference type="PANTHER" id="PTHR39199">
    <property type="entry name" value="BLR5128 PROTEIN"/>
    <property type="match status" value="1"/>
</dbReference>
<protein>
    <submittedName>
        <fullName evidence="3">Uncharacterized protein</fullName>
    </submittedName>
</protein>
<dbReference type="EMBL" id="FNZQ01000003">
    <property type="protein sequence ID" value="SEL08465.1"/>
    <property type="molecule type" value="Genomic_DNA"/>
</dbReference>
<dbReference type="InterPro" id="IPR027795">
    <property type="entry name" value="CASTOR_ACT_dom"/>
</dbReference>